<dbReference type="AlphaFoldDB" id="A8AC02"/>
<keyword evidence="4 6" id="KW-0689">Ribosomal protein</keyword>
<dbReference type="GeneID" id="5562886"/>
<dbReference type="HAMAP" id="MF_01475">
    <property type="entry name" value="Ribosomal_eL19"/>
    <property type="match status" value="1"/>
</dbReference>
<evidence type="ECO:0000259" key="8">
    <source>
        <dbReference type="SMART" id="SM01416"/>
    </source>
</evidence>
<feature type="domain" description="Large ribosomal subunit protein eL19" evidence="8">
    <location>
        <begin position="5"/>
        <end position="145"/>
    </location>
</feature>
<name>A8AC02_IGNH4</name>
<comment type="similarity">
    <text evidence="1 6">Belongs to the eukaryotic ribosomal protein eL19 family.</text>
</comment>
<protein>
    <recommendedName>
        <fullName evidence="6">Large ribosomal subunit protein eL19</fullName>
    </recommendedName>
</protein>
<keyword evidence="10" id="KW-1185">Reference proteome</keyword>
<dbReference type="InterPro" id="IPR000196">
    <property type="entry name" value="Ribosomal_eL19_dom"/>
</dbReference>
<evidence type="ECO:0000256" key="5">
    <source>
        <dbReference type="ARBA" id="ARBA00023274"/>
    </source>
</evidence>
<dbReference type="InterPro" id="IPR039547">
    <property type="entry name" value="Ribosomal_eL19"/>
</dbReference>
<sequence length="150" mass="17967">MRPDKVARLAAEILGVGESRIWIDPTRLADVSEAVSKEDVRRLIEEGAIKVEPKRRNSRARWKVRHEQRKKGRRRGYGKRKGKASARQDPKEAWMNRIRKIRRFLRYLRDHEVIDRRTYRELYMKAKGGMFDSLSNLKTYLRERYGIEVK</sequence>
<dbReference type="SUPFAM" id="SSF48140">
    <property type="entry name" value="Ribosomal protein L19 (L19e)"/>
    <property type="match status" value="1"/>
</dbReference>
<proteinExistence type="inferred from homology"/>
<dbReference type="Gene3D" id="1.10.1200.240">
    <property type="match status" value="1"/>
</dbReference>
<reference evidence="9 10" key="1">
    <citation type="journal article" date="2008" name="Genome Biol.">
        <title>A genomic analysis of the archaeal system Ignicoccus hospitalis-Nanoarchaeum equitans.</title>
        <authorList>
            <person name="Podar M."/>
            <person name="Anderson I."/>
            <person name="Makarova K.S."/>
            <person name="Elkins J.G."/>
            <person name="Ivanova N."/>
            <person name="Wall M.A."/>
            <person name="Lykidis A."/>
            <person name="Mavromatis K."/>
            <person name="Sun H."/>
            <person name="Hudson M.E."/>
            <person name="Chen W."/>
            <person name="Deciu C."/>
            <person name="Hutchison D."/>
            <person name="Eads J.R."/>
            <person name="Anderson A."/>
            <person name="Fernandes F."/>
            <person name="Szeto E."/>
            <person name="Lapidus A."/>
            <person name="Kyrpides N.C."/>
            <person name="Saier M.H.Jr."/>
            <person name="Richardson P.M."/>
            <person name="Rachel R."/>
            <person name="Huber H."/>
            <person name="Eisen J.A."/>
            <person name="Koonin E.V."/>
            <person name="Keller M."/>
            <person name="Stetter K.O."/>
        </authorList>
    </citation>
    <scope>NUCLEOTIDE SEQUENCE [LARGE SCALE GENOMIC DNA]</scope>
    <source>
        <strain evidence="10">KIN4/I / DSM 18386 / JCM 14125</strain>
    </source>
</reference>
<keyword evidence="2 6" id="KW-0699">rRNA-binding</keyword>
<dbReference type="InterPro" id="IPR035970">
    <property type="entry name" value="60S_ribosomal_eL19_sf"/>
</dbReference>
<dbReference type="SMART" id="SM01416">
    <property type="entry name" value="Ribosomal_L19e"/>
    <property type="match status" value="1"/>
</dbReference>
<feature type="compositionally biased region" description="Basic residues" evidence="7">
    <location>
        <begin position="56"/>
        <end position="84"/>
    </location>
</feature>
<dbReference type="GO" id="GO:0070180">
    <property type="term" value="F:large ribosomal subunit rRNA binding"/>
    <property type="evidence" value="ECO:0007669"/>
    <property type="project" value="UniProtKB-UniRule"/>
</dbReference>
<dbReference type="OrthoDB" id="11624at2157"/>
<dbReference type="NCBIfam" id="NF006343">
    <property type="entry name" value="PRK08570.1"/>
    <property type="match status" value="1"/>
</dbReference>
<evidence type="ECO:0000313" key="10">
    <source>
        <dbReference type="Proteomes" id="UP000000262"/>
    </source>
</evidence>
<dbReference type="PhylomeDB" id="A8AC02"/>
<dbReference type="HOGENOM" id="CLU_083919_1_1_2"/>
<evidence type="ECO:0000256" key="7">
    <source>
        <dbReference type="SAM" id="MobiDB-lite"/>
    </source>
</evidence>
<organism evidence="9 10">
    <name type="scientific">Ignicoccus hospitalis (strain KIN4/I / DSM 18386 / JCM 14125)</name>
    <dbReference type="NCBI Taxonomy" id="453591"/>
    <lineage>
        <taxon>Archaea</taxon>
        <taxon>Thermoproteota</taxon>
        <taxon>Thermoprotei</taxon>
        <taxon>Desulfurococcales</taxon>
        <taxon>Desulfurococcaceae</taxon>
        <taxon>Ignicoccus</taxon>
    </lineage>
</organism>
<dbReference type="CDD" id="cd01418">
    <property type="entry name" value="Ribosomal_L19e_A"/>
    <property type="match status" value="1"/>
</dbReference>
<dbReference type="GO" id="GO:0003735">
    <property type="term" value="F:structural constituent of ribosome"/>
    <property type="evidence" value="ECO:0007669"/>
    <property type="project" value="InterPro"/>
</dbReference>
<keyword evidence="3 6" id="KW-0694">RNA-binding</keyword>
<dbReference type="EMBL" id="CP000816">
    <property type="protein sequence ID" value="ABU82454.1"/>
    <property type="molecule type" value="Genomic_DNA"/>
</dbReference>
<dbReference type="InterPro" id="IPR057260">
    <property type="entry name" value="Ribosomal_L19e_C"/>
</dbReference>
<comment type="function">
    <text evidence="6">Binds to the 23S rRNA.</text>
</comment>
<evidence type="ECO:0000313" key="9">
    <source>
        <dbReference type="EMBL" id="ABU82454.1"/>
    </source>
</evidence>
<dbReference type="Proteomes" id="UP000000262">
    <property type="component" value="Chromosome"/>
</dbReference>
<evidence type="ECO:0000256" key="3">
    <source>
        <dbReference type="ARBA" id="ARBA00022884"/>
    </source>
</evidence>
<dbReference type="Pfam" id="PF25476">
    <property type="entry name" value="Ribosomal_L19e_C"/>
    <property type="match status" value="1"/>
</dbReference>
<evidence type="ECO:0000256" key="2">
    <source>
        <dbReference type="ARBA" id="ARBA00022730"/>
    </source>
</evidence>
<accession>A8AC02</accession>
<dbReference type="FunFam" id="1.10.1650.10:FF:000001">
    <property type="entry name" value="Ribosomal protein L19"/>
    <property type="match status" value="1"/>
</dbReference>
<gene>
    <name evidence="6" type="primary">rpl19e</name>
    <name evidence="9" type="ordered locus">Igni_1278</name>
</gene>
<dbReference type="STRING" id="453591.Igni_1278"/>
<feature type="region of interest" description="Disordered" evidence="7">
    <location>
        <begin position="56"/>
        <end position="91"/>
    </location>
</feature>
<evidence type="ECO:0000256" key="6">
    <source>
        <dbReference type="HAMAP-Rule" id="MF_01475"/>
    </source>
</evidence>
<dbReference type="Gene3D" id="1.10.1650.10">
    <property type="match status" value="1"/>
</dbReference>
<comment type="subunit">
    <text evidence="6">Part of the 50S ribosomal subunit.</text>
</comment>
<dbReference type="RefSeq" id="WP_012123418.1">
    <property type="nucleotide sequence ID" value="NC_009776.1"/>
</dbReference>
<dbReference type="eggNOG" id="arCOG04089">
    <property type="taxonomic scope" value="Archaea"/>
</dbReference>
<dbReference type="InterPro" id="IPR057259">
    <property type="entry name" value="Ribosomal_L19e"/>
</dbReference>
<dbReference type="KEGG" id="iho:Igni_1278"/>
<dbReference type="GO" id="GO:0006412">
    <property type="term" value="P:translation"/>
    <property type="evidence" value="ECO:0007669"/>
    <property type="project" value="UniProtKB-UniRule"/>
</dbReference>
<dbReference type="PANTHER" id="PTHR10722">
    <property type="entry name" value="60S RIBOSOMAL PROTEIN L19"/>
    <property type="match status" value="1"/>
</dbReference>
<dbReference type="Pfam" id="PF01280">
    <property type="entry name" value="Ribosomal_L19e"/>
    <property type="match status" value="1"/>
</dbReference>
<evidence type="ECO:0000256" key="1">
    <source>
        <dbReference type="ARBA" id="ARBA00011082"/>
    </source>
</evidence>
<keyword evidence="5 6" id="KW-0687">Ribonucleoprotein</keyword>
<dbReference type="InterPro" id="IPR033936">
    <property type="entry name" value="Ribosomal_eL19_arc"/>
</dbReference>
<dbReference type="GO" id="GO:0022625">
    <property type="term" value="C:cytosolic large ribosomal subunit"/>
    <property type="evidence" value="ECO:0007669"/>
    <property type="project" value="InterPro"/>
</dbReference>
<evidence type="ECO:0000256" key="4">
    <source>
        <dbReference type="ARBA" id="ARBA00022980"/>
    </source>
</evidence>
<dbReference type="InterPro" id="IPR015972">
    <property type="entry name" value="Ribosomal_eL19_dom1"/>
</dbReference>